<dbReference type="GO" id="GO:0046872">
    <property type="term" value="F:metal ion binding"/>
    <property type="evidence" value="ECO:0007669"/>
    <property type="project" value="UniProtKB-KW"/>
</dbReference>
<evidence type="ECO:0000256" key="4">
    <source>
        <dbReference type="ARBA" id="ARBA00023170"/>
    </source>
</evidence>
<dbReference type="EMBL" id="JANIIK010000043">
    <property type="protein sequence ID" value="KAJ3606039.1"/>
    <property type="molecule type" value="Genomic_DNA"/>
</dbReference>
<proteinExistence type="inferred from homology"/>
<keyword evidence="6" id="KW-0479">Metal-binding</keyword>
<evidence type="ECO:0000313" key="10">
    <source>
        <dbReference type="Proteomes" id="UP001148018"/>
    </source>
</evidence>
<evidence type="ECO:0000256" key="2">
    <source>
        <dbReference type="ARBA" id="ARBA00022737"/>
    </source>
</evidence>
<protein>
    <recommendedName>
        <fullName evidence="6">Prolactin receptor</fullName>
        <shortName evidence="6">PRL-R</shortName>
    </recommendedName>
</protein>
<evidence type="ECO:0000313" key="9">
    <source>
        <dbReference type="EMBL" id="KAJ3606039.1"/>
    </source>
</evidence>
<keyword evidence="10" id="KW-1185">Reference proteome</keyword>
<dbReference type="GO" id="GO:0004896">
    <property type="term" value="F:cytokine receptor activity"/>
    <property type="evidence" value="ECO:0007669"/>
    <property type="project" value="TreeGrafter"/>
</dbReference>
<evidence type="ECO:0000256" key="1">
    <source>
        <dbReference type="ARBA" id="ARBA00022729"/>
    </source>
</evidence>
<keyword evidence="2" id="KW-0677">Repeat</keyword>
<sequence>MKEDVRKENTINVVIVPTLRGSVVAAMRGGSGGGAVPHHAGQQDLRPNSSEVVYECPDYQTAGTPTSVWVNYNITVSASNALGGSLSEPVVVDVAYIVQPHTPENVTVSVLEDREGTFFRVSWDPPPPPARRTPAPAGSRRSTSCASSWTAPNGSLVFVSRREHYAGQQKTFSLFSLRSGGTYLVQLRCKPVRGFWRESPGDGHGPPR</sequence>
<evidence type="ECO:0000256" key="3">
    <source>
        <dbReference type="ARBA" id="ARBA00023157"/>
    </source>
</evidence>
<comment type="similarity">
    <text evidence="6">Belongs to the type I cytokine receptor family. Type 1 subfamily.</text>
</comment>
<evidence type="ECO:0000256" key="7">
    <source>
        <dbReference type="SAM" id="MobiDB-lite"/>
    </source>
</evidence>
<comment type="domain">
    <text evidence="6">The WSXWS motif appears to be necessary for proper protein folding and thereby efficient intracellular transport and cell-surface receptor binding.</text>
</comment>
<dbReference type="AlphaFoldDB" id="A0A9Q0IPG8"/>
<keyword evidence="4 6" id="KW-0675">Receptor</keyword>
<dbReference type="GO" id="GO:0043235">
    <property type="term" value="C:receptor complex"/>
    <property type="evidence" value="ECO:0007669"/>
    <property type="project" value="TreeGrafter"/>
</dbReference>
<feature type="region of interest" description="Disordered" evidence="7">
    <location>
        <begin position="122"/>
        <end position="147"/>
    </location>
</feature>
<evidence type="ECO:0000259" key="8">
    <source>
        <dbReference type="PROSITE" id="PS50853"/>
    </source>
</evidence>
<comment type="domain">
    <text evidence="6">The box 1 motif is required for JAK interaction and/or activation.</text>
</comment>
<keyword evidence="3 6" id="KW-1015">Disulfide bond</keyword>
<dbReference type="OrthoDB" id="8858139at2759"/>
<dbReference type="InterPro" id="IPR013783">
    <property type="entry name" value="Ig-like_fold"/>
</dbReference>
<comment type="caution">
    <text evidence="9">The sequence shown here is derived from an EMBL/GenBank/DDBJ whole genome shotgun (WGS) entry which is preliminary data.</text>
</comment>
<name>A0A9Q0IPG8_9TELE</name>
<dbReference type="InterPro" id="IPR050379">
    <property type="entry name" value="Type-I_Cytokine_Rcpt"/>
</dbReference>
<comment type="subcellular location">
    <subcellularLocation>
        <location evidence="6">Membrane</location>
        <topology evidence="6">Single-pass type I membrane protein</topology>
    </subcellularLocation>
</comment>
<keyword evidence="5" id="KW-0325">Glycoprotein</keyword>
<dbReference type="PROSITE" id="PS50853">
    <property type="entry name" value="FN3"/>
    <property type="match status" value="1"/>
</dbReference>
<dbReference type="InterPro" id="IPR003961">
    <property type="entry name" value="FN3_dom"/>
</dbReference>
<dbReference type="InterPro" id="IPR036116">
    <property type="entry name" value="FN3_sf"/>
</dbReference>
<dbReference type="GO" id="GO:0009897">
    <property type="term" value="C:external side of plasma membrane"/>
    <property type="evidence" value="ECO:0007669"/>
    <property type="project" value="TreeGrafter"/>
</dbReference>
<gene>
    <name evidence="6" type="primary">PRLR</name>
    <name evidence="9" type="ORF">NHX12_028082</name>
</gene>
<reference evidence="9" key="1">
    <citation type="submission" date="2022-07" db="EMBL/GenBank/DDBJ databases">
        <title>Chromosome-level genome of Muraenolepis orangiensis.</title>
        <authorList>
            <person name="Kim J."/>
        </authorList>
    </citation>
    <scope>NUCLEOTIDE SEQUENCE</scope>
    <source>
        <strain evidence="9">KU_S4_2022</strain>
        <tissue evidence="9">Muscle</tissue>
    </source>
</reference>
<keyword evidence="6" id="KW-0862">Zinc</keyword>
<keyword evidence="1" id="KW-0732">Signal</keyword>
<dbReference type="PANTHER" id="PTHR23036:SF86">
    <property type="entry name" value="PROLACTIN RECEPTOR"/>
    <property type="match status" value="1"/>
</dbReference>
<comment type="function">
    <text evidence="6">This is a receptor for the anterior pituitary hormone prolactin.</text>
</comment>
<dbReference type="SUPFAM" id="SSF49265">
    <property type="entry name" value="Fibronectin type III"/>
    <property type="match status" value="2"/>
</dbReference>
<accession>A0A9Q0IPG8</accession>
<feature type="region of interest" description="Disordered" evidence="7">
    <location>
        <begin position="30"/>
        <end position="49"/>
    </location>
</feature>
<organism evidence="9 10">
    <name type="scientific">Muraenolepis orangiensis</name>
    <name type="common">Patagonian moray cod</name>
    <dbReference type="NCBI Taxonomy" id="630683"/>
    <lineage>
        <taxon>Eukaryota</taxon>
        <taxon>Metazoa</taxon>
        <taxon>Chordata</taxon>
        <taxon>Craniata</taxon>
        <taxon>Vertebrata</taxon>
        <taxon>Euteleostomi</taxon>
        <taxon>Actinopterygii</taxon>
        <taxon>Neopterygii</taxon>
        <taxon>Teleostei</taxon>
        <taxon>Neoteleostei</taxon>
        <taxon>Acanthomorphata</taxon>
        <taxon>Zeiogadaria</taxon>
        <taxon>Gadariae</taxon>
        <taxon>Gadiformes</taxon>
        <taxon>Muraenolepidoidei</taxon>
        <taxon>Muraenolepididae</taxon>
        <taxon>Muraenolepis</taxon>
    </lineage>
</organism>
<feature type="domain" description="Fibronectin type-III" evidence="8">
    <location>
        <begin position="102"/>
        <end position="208"/>
    </location>
</feature>
<evidence type="ECO:0000256" key="5">
    <source>
        <dbReference type="ARBA" id="ARBA00023180"/>
    </source>
</evidence>
<dbReference type="GO" id="GO:0019955">
    <property type="term" value="F:cytokine binding"/>
    <property type="evidence" value="ECO:0007669"/>
    <property type="project" value="TreeGrafter"/>
</dbReference>
<dbReference type="Gene3D" id="2.60.40.10">
    <property type="entry name" value="Immunoglobulins"/>
    <property type="match status" value="2"/>
</dbReference>
<dbReference type="PANTHER" id="PTHR23036">
    <property type="entry name" value="CYTOKINE RECEPTOR"/>
    <property type="match status" value="1"/>
</dbReference>
<evidence type="ECO:0000256" key="6">
    <source>
        <dbReference type="RuleBase" id="RU365035"/>
    </source>
</evidence>
<dbReference type="Proteomes" id="UP001148018">
    <property type="component" value="Unassembled WGS sequence"/>
</dbReference>